<evidence type="ECO:0000313" key="1">
    <source>
        <dbReference type="EMBL" id="SHF38261.1"/>
    </source>
</evidence>
<dbReference type="STRING" id="213588.SAMN02745204_02372"/>
<dbReference type="InterPro" id="IPR036388">
    <property type="entry name" value="WH-like_DNA-bd_sf"/>
</dbReference>
<evidence type="ECO:0000313" key="2">
    <source>
        <dbReference type="Proteomes" id="UP000242857"/>
    </source>
</evidence>
<dbReference type="InterPro" id="IPR010921">
    <property type="entry name" value="Trp_repressor/repl_initiator"/>
</dbReference>
<dbReference type="Pfam" id="PF01527">
    <property type="entry name" value="HTH_Tnp_1"/>
    <property type="match status" value="1"/>
</dbReference>
<dbReference type="GO" id="GO:0006313">
    <property type="term" value="P:DNA transposition"/>
    <property type="evidence" value="ECO:0007669"/>
    <property type="project" value="InterPro"/>
</dbReference>
<organism evidence="1 2">
    <name type="scientific">Thermomonas hydrothermalis</name>
    <dbReference type="NCBI Taxonomy" id="213588"/>
    <lineage>
        <taxon>Bacteria</taxon>
        <taxon>Pseudomonadati</taxon>
        <taxon>Pseudomonadota</taxon>
        <taxon>Gammaproteobacteria</taxon>
        <taxon>Lysobacterales</taxon>
        <taxon>Lysobacteraceae</taxon>
        <taxon>Thermomonas</taxon>
    </lineage>
</organism>
<reference evidence="2" key="1">
    <citation type="submission" date="2016-11" db="EMBL/GenBank/DDBJ databases">
        <authorList>
            <person name="Varghese N."/>
            <person name="Submissions S."/>
        </authorList>
    </citation>
    <scope>NUCLEOTIDE SEQUENCE [LARGE SCALE GENOMIC DNA]</scope>
    <source>
        <strain evidence="2">DSM 14834</strain>
    </source>
</reference>
<dbReference type="GO" id="GO:0043565">
    <property type="term" value="F:sequence-specific DNA binding"/>
    <property type="evidence" value="ECO:0007669"/>
    <property type="project" value="InterPro"/>
</dbReference>
<keyword evidence="2" id="KW-1185">Reference proteome</keyword>
<dbReference type="AlphaFoldDB" id="A0A1M5B6T5"/>
<protein>
    <submittedName>
        <fullName evidence="1">Transposase</fullName>
    </submittedName>
</protein>
<name>A0A1M5B6T5_9GAMM</name>
<dbReference type="Proteomes" id="UP000242857">
    <property type="component" value="Unassembled WGS sequence"/>
</dbReference>
<proteinExistence type="predicted"/>
<gene>
    <name evidence="1" type="ORF">SAMN02745204_02372</name>
</gene>
<dbReference type="GO" id="GO:0004803">
    <property type="term" value="F:transposase activity"/>
    <property type="evidence" value="ECO:0007669"/>
    <property type="project" value="InterPro"/>
</dbReference>
<dbReference type="InterPro" id="IPR002514">
    <property type="entry name" value="Transposase_8"/>
</dbReference>
<dbReference type="Gene3D" id="1.10.10.10">
    <property type="entry name" value="Winged helix-like DNA-binding domain superfamily/Winged helix DNA-binding domain"/>
    <property type="match status" value="1"/>
</dbReference>
<dbReference type="SUPFAM" id="SSF48295">
    <property type="entry name" value="TrpR-like"/>
    <property type="match status" value="1"/>
</dbReference>
<sequence>MKHKKVELVKERGRWSAKSKRDAVLRLLRGEDLDTVSRESKVTAAKLTEWREAFLASGMAGLKARETDARDEEIERLKAVLGEMTMRCELQRDAIRRLKAGPPVDETRLPK</sequence>
<dbReference type="EMBL" id="FQUK01000082">
    <property type="protein sequence ID" value="SHF38261.1"/>
    <property type="molecule type" value="Genomic_DNA"/>
</dbReference>
<accession>A0A1M5B6T5</accession>